<dbReference type="Proteomes" id="UP000240830">
    <property type="component" value="Unassembled WGS sequence"/>
</dbReference>
<dbReference type="InterPro" id="IPR000719">
    <property type="entry name" value="Prot_kinase_dom"/>
</dbReference>
<evidence type="ECO:0000256" key="1">
    <source>
        <dbReference type="ARBA" id="ARBA00008874"/>
    </source>
</evidence>
<comment type="similarity">
    <text evidence="1">Belongs to the protein kinase superfamily. STE Ser/Thr protein kinase family. STE20 subfamily.</text>
</comment>
<sequence>MKTGFRDGLDEASIATILLQALQGLDYLHRDSHIHRDVKAGNLLMDVDGTVQLADFGVSSSLMEDLERRGLRKTFVGTPCWMAPEVMEMTRGYDTKADIWSFGITALELAYGHAPFSKYPPMKVIYLTLSSAPPSLDRKRSKNKYSRTFKEMIDQCLQRDPTKRYSLNHSNNVYRPTAEMLLKHPFFKAAKKKSHLASTILAVIPPLEQRPRVTKLVKQLADNATTETSEMTGQEWDFSESEAETEVGGGGVGTEPSTAPNSPEATDEGTVRTIGDKRCSRFVVEAEPPSGDPSTRSSPTEEKGLVTPLDLVDGMEGEDAGGVRKGRFSVLESARDNPTSPMDTQLPLVGSIIEGELEDGRRSRFKVEIPSIPPDEVGNGAPSRFHVSQPQPARMVHESVDSLPAPYPRGPAYPLYEEVNGNGETPSTSVPYGRDFSQSAPIFVHPSQFDQLLLLNELIRQQLLELRNSTRRNDSLYGSASYHPTIHYNGFSEWEGRPMVEDPQVSLPPNLSAYSPAEPWDPRKRRSMSIDQRGVRPFASAGVHRTVHSIKSPQPDGLELMRRELEMLRRENEVLRRK</sequence>
<evidence type="ECO:0000256" key="2">
    <source>
        <dbReference type="SAM" id="MobiDB-lite"/>
    </source>
</evidence>
<comment type="caution">
    <text evidence="4">The sequence shown here is derived from an EMBL/GenBank/DDBJ whole genome shotgun (WGS) entry which is preliminary data.</text>
</comment>
<dbReference type="GO" id="GO:0005524">
    <property type="term" value="F:ATP binding"/>
    <property type="evidence" value="ECO:0007669"/>
    <property type="project" value="InterPro"/>
</dbReference>
<dbReference type="GO" id="GO:0043539">
    <property type="term" value="F:protein serine/threonine kinase activator activity"/>
    <property type="evidence" value="ECO:0007669"/>
    <property type="project" value="InterPro"/>
</dbReference>
<dbReference type="Gene3D" id="1.10.510.10">
    <property type="entry name" value="Transferase(Phosphotransferase) domain 1"/>
    <property type="match status" value="1"/>
</dbReference>
<protein>
    <submittedName>
        <fullName evidence="4">Protein kinase, catalytic domain-containing protein</fullName>
    </submittedName>
</protein>
<dbReference type="SUPFAM" id="SSF56112">
    <property type="entry name" value="Protein kinase-like (PK-like)"/>
    <property type="match status" value="1"/>
</dbReference>
<name>A0A2H9TG78_9FUNG</name>
<feature type="region of interest" description="Disordered" evidence="2">
    <location>
        <begin position="221"/>
        <end position="304"/>
    </location>
</feature>
<gene>
    <name evidence="4" type="ORF">PSACC_03386</name>
</gene>
<keyword evidence="4" id="KW-0808">Transferase</keyword>
<dbReference type="OrthoDB" id="248923at2759"/>
<dbReference type="PROSITE" id="PS50011">
    <property type="entry name" value="PROTEIN_KINASE_DOM"/>
    <property type="match status" value="1"/>
</dbReference>
<dbReference type="InterPro" id="IPR011009">
    <property type="entry name" value="Kinase-like_dom_sf"/>
</dbReference>
<dbReference type="AlphaFoldDB" id="A0A2H9TG78"/>
<accession>A0A2H9TG78</accession>
<dbReference type="EMBL" id="MTSL01000206">
    <property type="protein sequence ID" value="PJF16787.1"/>
    <property type="molecule type" value="Genomic_DNA"/>
</dbReference>
<evidence type="ECO:0000313" key="4">
    <source>
        <dbReference type="EMBL" id="PJF16787.1"/>
    </source>
</evidence>
<dbReference type="PANTHER" id="PTHR48014">
    <property type="entry name" value="SERINE/THREONINE-PROTEIN KINASE FRAY2"/>
    <property type="match status" value="1"/>
</dbReference>
<proteinExistence type="inferred from homology"/>
<dbReference type="PANTHER" id="PTHR48014:SF21">
    <property type="entry name" value="SERINE_THREONINE-PROTEIN KINASE FRAY2"/>
    <property type="match status" value="1"/>
</dbReference>
<keyword evidence="4" id="KW-0418">Kinase</keyword>
<organism evidence="4 5">
    <name type="scientific">Paramicrosporidium saccamoebae</name>
    <dbReference type="NCBI Taxonomy" id="1246581"/>
    <lineage>
        <taxon>Eukaryota</taxon>
        <taxon>Fungi</taxon>
        <taxon>Fungi incertae sedis</taxon>
        <taxon>Cryptomycota</taxon>
        <taxon>Cryptomycota incertae sedis</taxon>
        <taxon>Paramicrosporidium</taxon>
    </lineage>
</organism>
<dbReference type="STRING" id="1246581.A0A2H9TG78"/>
<dbReference type="SMART" id="SM00220">
    <property type="entry name" value="S_TKc"/>
    <property type="match status" value="1"/>
</dbReference>
<feature type="compositionally biased region" description="Polar residues" evidence="2">
    <location>
        <begin position="222"/>
        <end position="232"/>
    </location>
</feature>
<reference evidence="4 5" key="1">
    <citation type="submission" date="2016-10" db="EMBL/GenBank/DDBJ databases">
        <title>The genome of Paramicrosporidium saccamoebae is the missing link in understanding Cryptomycota and Microsporidia evolution.</title>
        <authorList>
            <person name="Quandt C.A."/>
            <person name="Beaudet D."/>
            <person name="Corsaro D."/>
            <person name="Michel R."/>
            <person name="Corradi N."/>
            <person name="James T."/>
        </authorList>
    </citation>
    <scope>NUCLEOTIDE SEQUENCE [LARGE SCALE GENOMIC DNA]</scope>
    <source>
        <strain evidence="4 5">KSL3</strain>
    </source>
</reference>
<keyword evidence="5" id="KW-1185">Reference proteome</keyword>
<evidence type="ECO:0000313" key="5">
    <source>
        <dbReference type="Proteomes" id="UP000240830"/>
    </source>
</evidence>
<dbReference type="Pfam" id="PF00069">
    <property type="entry name" value="Pkinase"/>
    <property type="match status" value="1"/>
</dbReference>
<dbReference type="InterPro" id="IPR047173">
    <property type="entry name" value="STRAD_A/B-like"/>
</dbReference>
<feature type="domain" description="Protein kinase" evidence="3">
    <location>
        <begin position="1"/>
        <end position="187"/>
    </location>
</feature>
<dbReference type="GO" id="GO:0004672">
    <property type="term" value="F:protein kinase activity"/>
    <property type="evidence" value="ECO:0007669"/>
    <property type="project" value="InterPro"/>
</dbReference>
<evidence type="ECO:0000259" key="3">
    <source>
        <dbReference type="PROSITE" id="PS50011"/>
    </source>
</evidence>
<dbReference type="FunFam" id="1.10.510.10:FF:000947">
    <property type="entry name" value="serine/threonine-protein kinase OSR1"/>
    <property type="match status" value="1"/>
</dbReference>